<proteinExistence type="predicted"/>
<reference evidence="3" key="2">
    <citation type="submission" date="2015-01" db="EMBL/GenBank/DDBJ databases">
        <title>Evolutionary Origins and Diversification of the Mycorrhizal Mutualists.</title>
        <authorList>
            <consortium name="DOE Joint Genome Institute"/>
            <consortium name="Mycorrhizal Genomics Consortium"/>
            <person name="Kohler A."/>
            <person name="Kuo A."/>
            <person name="Nagy L.G."/>
            <person name="Floudas D."/>
            <person name="Copeland A."/>
            <person name="Barry K.W."/>
            <person name="Cichocki N."/>
            <person name="Veneault-Fourrey C."/>
            <person name="LaButti K."/>
            <person name="Lindquist E.A."/>
            <person name="Lipzen A."/>
            <person name="Lundell T."/>
            <person name="Morin E."/>
            <person name="Murat C."/>
            <person name="Riley R."/>
            <person name="Ohm R."/>
            <person name="Sun H."/>
            <person name="Tunlid A."/>
            <person name="Henrissat B."/>
            <person name="Grigoriev I.V."/>
            <person name="Hibbett D.S."/>
            <person name="Martin F."/>
        </authorList>
    </citation>
    <scope>NUCLEOTIDE SEQUENCE [LARGE SCALE GENOMIC DNA]</scope>
    <source>
        <strain evidence="3">Ve08.2h10</strain>
    </source>
</reference>
<evidence type="ECO:0000256" key="1">
    <source>
        <dbReference type="SAM" id="MobiDB-lite"/>
    </source>
</evidence>
<evidence type="ECO:0000313" key="2">
    <source>
        <dbReference type="EMBL" id="KIK74721.1"/>
    </source>
</evidence>
<name>A0A0D0CUD7_9AGAM</name>
<organism evidence="2 3">
    <name type="scientific">Paxillus rubicundulus Ve08.2h10</name>
    <dbReference type="NCBI Taxonomy" id="930991"/>
    <lineage>
        <taxon>Eukaryota</taxon>
        <taxon>Fungi</taxon>
        <taxon>Dikarya</taxon>
        <taxon>Basidiomycota</taxon>
        <taxon>Agaricomycotina</taxon>
        <taxon>Agaricomycetes</taxon>
        <taxon>Agaricomycetidae</taxon>
        <taxon>Boletales</taxon>
        <taxon>Paxilineae</taxon>
        <taxon>Paxillaceae</taxon>
        <taxon>Paxillus</taxon>
    </lineage>
</organism>
<reference evidence="2 3" key="1">
    <citation type="submission" date="2014-04" db="EMBL/GenBank/DDBJ databases">
        <authorList>
            <consortium name="DOE Joint Genome Institute"/>
            <person name="Kuo A."/>
            <person name="Kohler A."/>
            <person name="Jargeat P."/>
            <person name="Nagy L.G."/>
            <person name="Floudas D."/>
            <person name="Copeland A."/>
            <person name="Barry K.W."/>
            <person name="Cichocki N."/>
            <person name="Veneault-Fourrey C."/>
            <person name="LaButti K."/>
            <person name="Lindquist E.A."/>
            <person name="Lipzen A."/>
            <person name="Lundell T."/>
            <person name="Morin E."/>
            <person name="Murat C."/>
            <person name="Sun H."/>
            <person name="Tunlid A."/>
            <person name="Henrissat B."/>
            <person name="Grigoriev I.V."/>
            <person name="Hibbett D.S."/>
            <person name="Martin F."/>
            <person name="Nordberg H.P."/>
            <person name="Cantor M.N."/>
            <person name="Hua S.X."/>
        </authorList>
    </citation>
    <scope>NUCLEOTIDE SEQUENCE [LARGE SCALE GENOMIC DNA]</scope>
    <source>
        <strain evidence="2 3">Ve08.2h10</strain>
    </source>
</reference>
<dbReference type="AlphaFoldDB" id="A0A0D0CUD7"/>
<feature type="region of interest" description="Disordered" evidence="1">
    <location>
        <begin position="22"/>
        <end position="53"/>
    </location>
</feature>
<keyword evidence="3" id="KW-1185">Reference proteome</keyword>
<dbReference type="EMBL" id="KN828621">
    <property type="protein sequence ID" value="KIK74721.1"/>
    <property type="molecule type" value="Genomic_DNA"/>
</dbReference>
<feature type="compositionally biased region" description="Polar residues" evidence="1">
    <location>
        <begin position="27"/>
        <end position="53"/>
    </location>
</feature>
<dbReference type="Proteomes" id="UP000054538">
    <property type="component" value="Unassembled WGS sequence"/>
</dbReference>
<sequence length="53" mass="6154">MSAVFYFELPYCIMPPNLTIHGHNHQHSMPSNHQMSPHHAQTTIPYQFQPTAH</sequence>
<dbReference type="HOGENOM" id="CLU_3069357_0_0_1"/>
<protein>
    <submittedName>
        <fullName evidence="2">Uncharacterized protein</fullName>
    </submittedName>
</protein>
<evidence type="ECO:0000313" key="3">
    <source>
        <dbReference type="Proteomes" id="UP000054538"/>
    </source>
</evidence>
<accession>A0A0D0CUD7</accession>
<dbReference type="InParanoid" id="A0A0D0CUD7"/>
<gene>
    <name evidence="2" type="ORF">PAXRUDRAFT_835910</name>
</gene>